<proteinExistence type="predicted"/>
<dbReference type="InterPro" id="IPR036922">
    <property type="entry name" value="Rieske_2Fe-2S_sf"/>
</dbReference>
<keyword evidence="4" id="KW-0411">Iron-sulfur</keyword>
<dbReference type="RefSeq" id="WP_354023488.1">
    <property type="nucleotide sequence ID" value="NZ_JBEPSJ010000001.1"/>
</dbReference>
<dbReference type="PANTHER" id="PTHR21496">
    <property type="entry name" value="FERREDOXIN-RELATED"/>
    <property type="match status" value="1"/>
</dbReference>
<comment type="caution">
    <text evidence="6">The sequence shown here is derived from an EMBL/GenBank/DDBJ whole genome shotgun (WGS) entry which is preliminary data.</text>
</comment>
<organism evidence="6 7">
    <name type="scientific">Conyzicola nivalis</name>
    <dbReference type="NCBI Taxonomy" id="1477021"/>
    <lineage>
        <taxon>Bacteria</taxon>
        <taxon>Bacillati</taxon>
        <taxon>Actinomycetota</taxon>
        <taxon>Actinomycetes</taxon>
        <taxon>Micrococcales</taxon>
        <taxon>Microbacteriaceae</taxon>
        <taxon>Conyzicola</taxon>
    </lineage>
</organism>
<feature type="domain" description="Rieske" evidence="5">
    <location>
        <begin position="5"/>
        <end position="101"/>
    </location>
</feature>
<evidence type="ECO:0000313" key="7">
    <source>
        <dbReference type="Proteomes" id="UP001549257"/>
    </source>
</evidence>
<keyword evidence="7" id="KW-1185">Reference proteome</keyword>
<keyword evidence="6" id="KW-0223">Dioxygenase</keyword>
<dbReference type="EMBL" id="JBEPSJ010000001">
    <property type="protein sequence ID" value="MET4581308.1"/>
    <property type="molecule type" value="Genomic_DNA"/>
</dbReference>
<keyword evidence="1" id="KW-0001">2Fe-2S</keyword>
<name>A0ABV2QLB1_9MICO</name>
<dbReference type="GO" id="GO:0051213">
    <property type="term" value="F:dioxygenase activity"/>
    <property type="evidence" value="ECO:0007669"/>
    <property type="project" value="UniProtKB-KW"/>
</dbReference>
<evidence type="ECO:0000256" key="2">
    <source>
        <dbReference type="ARBA" id="ARBA00022723"/>
    </source>
</evidence>
<dbReference type="PANTHER" id="PTHR21496:SF23">
    <property type="entry name" value="3-PHENYLPROPIONATE_CINNAMIC ACID DIOXYGENASE FERREDOXIN SUBUNIT"/>
    <property type="match status" value="1"/>
</dbReference>
<gene>
    <name evidence="6" type="ORF">ABIE21_000798</name>
</gene>
<dbReference type="CDD" id="cd03528">
    <property type="entry name" value="Rieske_RO_ferredoxin"/>
    <property type="match status" value="1"/>
</dbReference>
<evidence type="ECO:0000256" key="4">
    <source>
        <dbReference type="ARBA" id="ARBA00023014"/>
    </source>
</evidence>
<evidence type="ECO:0000313" key="6">
    <source>
        <dbReference type="EMBL" id="MET4581308.1"/>
    </source>
</evidence>
<dbReference type="PROSITE" id="PS51296">
    <property type="entry name" value="RIESKE"/>
    <property type="match status" value="1"/>
</dbReference>
<dbReference type="Gene3D" id="2.102.10.10">
    <property type="entry name" value="Rieske [2Fe-2S] iron-sulphur domain"/>
    <property type="match status" value="1"/>
</dbReference>
<evidence type="ECO:0000259" key="5">
    <source>
        <dbReference type="PROSITE" id="PS51296"/>
    </source>
</evidence>
<protein>
    <submittedName>
        <fullName evidence="6">3-phenylpropionate/trans-cinnamate dioxygenase ferredoxin subunit</fullName>
    </submittedName>
</protein>
<sequence>MPPVSKVCTVAELTPNTALRAVVDGKPIAVVMDSAGAVHALGDTCTHGDISLSEGFVEDDTLECWAHGSKFELTTGKPLTLPAYEPVPVYTVSIVDDDIFVDTTPIDHSDSVAV</sequence>
<keyword evidence="6" id="KW-0560">Oxidoreductase</keyword>
<dbReference type="Proteomes" id="UP001549257">
    <property type="component" value="Unassembled WGS sequence"/>
</dbReference>
<dbReference type="InterPro" id="IPR017941">
    <property type="entry name" value="Rieske_2Fe-2S"/>
</dbReference>
<evidence type="ECO:0000256" key="3">
    <source>
        <dbReference type="ARBA" id="ARBA00023004"/>
    </source>
</evidence>
<accession>A0ABV2QLB1</accession>
<evidence type="ECO:0000256" key="1">
    <source>
        <dbReference type="ARBA" id="ARBA00022714"/>
    </source>
</evidence>
<dbReference type="Pfam" id="PF00355">
    <property type="entry name" value="Rieske"/>
    <property type="match status" value="1"/>
</dbReference>
<keyword evidence="3" id="KW-0408">Iron</keyword>
<dbReference type="SUPFAM" id="SSF50022">
    <property type="entry name" value="ISP domain"/>
    <property type="match status" value="1"/>
</dbReference>
<reference evidence="6 7" key="1">
    <citation type="submission" date="2024-06" db="EMBL/GenBank/DDBJ databases">
        <title>Sorghum-associated microbial communities from plants grown in Nebraska, USA.</title>
        <authorList>
            <person name="Schachtman D."/>
        </authorList>
    </citation>
    <scope>NUCLEOTIDE SEQUENCE [LARGE SCALE GENOMIC DNA]</scope>
    <source>
        <strain evidence="6 7">2857</strain>
    </source>
</reference>
<keyword evidence="2" id="KW-0479">Metal-binding</keyword>